<dbReference type="RefSeq" id="WP_022935905.1">
    <property type="nucleotide sequence ID" value="NZ_LR214940.1"/>
</dbReference>
<feature type="region of interest" description="Interaction with DNA" evidence="10">
    <location>
        <begin position="166"/>
        <end position="171"/>
    </location>
</feature>
<feature type="site" description="Interaction with DNA" evidence="10">
    <location>
        <position position="293"/>
    </location>
</feature>
<organism evidence="13 14">
    <name type="scientific">Metamycoplasma orale</name>
    <name type="common">Mycoplasma orale</name>
    <dbReference type="NCBI Taxonomy" id="2121"/>
    <lineage>
        <taxon>Bacteria</taxon>
        <taxon>Bacillati</taxon>
        <taxon>Mycoplasmatota</taxon>
        <taxon>Mycoplasmoidales</taxon>
        <taxon>Metamycoplasmataceae</taxon>
        <taxon>Metamycoplasma</taxon>
    </lineage>
</organism>
<dbReference type="PROSITE" id="PS50880">
    <property type="entry name" value="TOPRIM"/>
    <property type="match status" value="1"/>
</dbReference>
<dbReference type="InterPro" id="IPR034149">
    <property type="entry name" value="TOPRIM_TopoI"/>
</dbReference>
<dbReference type="SMART" id="SM00493">
    <property type="entry name" value="TOPRIM"/>
    <property type="match status" value="1"/>
</dbReference>
<comment type="catalytic activity">
    <reaction evidence="1 10">
        <text>ATP-independent breakage of single-stranded DNA, followed by passage and rejoining.</text>
        <dbReference type="EC" id="5.6.2.1"/>
    </reaction>
</comment>
<keyword evidence="9 10" id="KW-0413">Isomerase</keyword>
<evidence type="ECO:0000256" key="4">
    <source>
        <dbReference type="ARBA" id="ARBA00022771"/>
    </source>
</evidence>
<dbReference type="GO" id="GO:0006265">
    <property type="term" value="P:DNA topological change"/>
    <property type="evidence" value="ECO:0007669"/>
    <property type="project" value="UniProtKB-UniRule"/>
</dbReference>
<dbReference type="InterPro" id="IPR013497">
    <property type="entry name" value="Topo_IA_cen"/>
</dbReference>
<dbReference type="Pfam" id="PF01396">
    <property type="entry name" value="Zn_ribbon_Top1"/>
    <property type="match status" value="1"/>
</dbReference>
<dbReference type="AlphaFoldDB" id="A0A448ZV75"/>
<dbReference type="PROSITE" id="PS52039">
    <property type="entry name" value="TOPO_IA_2"/>
    <property type="match status" value="1"/>
</dbReference>
<dbReference type="Pfam" id="PF01131">
    <property type="entry name" value="Topoisom_bac"/>
    <property type="match status" value="1"/>
</dbReference>
<dbReference type="Gene3D" id="3.30.65.10">
    <property type="entry name" value="Bacterial Topoisomerase I, domain 1"/>
    <property type="match status" value="1"/>
</dbReference>
<dbReference type="Pfam" id="PF01751">
    <property type="entry name" value="Toprim"/>
    <property type="match status" value="1"/>
</dbReference>
<evidence type="ECO:0000313" key="13">
    <source>
        <dbReference type="EMBL" id="VEU55156.1"/>
    </source>
</evidence>
<dbReference type="GO" id="GO:0003917">
    <property type="term" value="F:DNA topoisomerase type I (single strand cut, ATP-independent) activity"/>
    <property type="evidence" value="ECO:0007669"/>
    <property type="project" value="UniProtKB-UniRule"/>
</dbReference>
<comment type="similarity">
    <text evidence="2 10">Belongs to the type IA topoisomerase family.</text>
</comment>
<dbReference type="Proteomes" id="UP000290482">
    <property type="component" value="Chromosome"/>
</dbReference>
<dbReference type="InterPro" id="IPR023405">
    <property type="entry name" value="Topo_IA_core_domain"/>
</dbReference>
<dbReference type="GO" id="GO:0003677">
    <property type="term" value="F:DNA binding"/>
    <property type="evidence" value="ECO:0007669"/>
    <property type="project" value="UniProtKB-KW"/>
</dbReference>
<keyword evidence="6" id="KW-0460">Magnesium</keyword>
<dbReference type="InterPro" id="IPR003601">
    <property type="entry name" value="Topo_IA_2"/>
</dbReference>
<comment type="function">
    <text evidence="10">Releases the supercoiling and torsional tension of DNA, which is introduced during the DNA replication and transcription, by transiently cleaving and rejoining one strand of the DNA duplex. Introduces a single-strand break via transesterification at a target site in duplex DNA. The scissile phosphodiester is attacked by the catalytic tyrosine of the enzyme, resulting in the formation of a DNA-(5'-phosphotyrosyl)-enzyme intermediate and the expulsion of a 3'-OH DNA strand. The free DNA strand then undergoes passage around the unbroken strand, thus removing DNA supercoils. Finally, in the religation step, the DNA 3'-OH attacks the covalent intermediate to expel the active-site tyrosine and restore the DNA phosphodiester backbone.</text>
</comment>
<feature type="site" description="Interaction with DNA" evidence="10">
    <location>
        <position position="32"/>
    </location>
</feature>
<dbReference type="InterPro" id="IPR028612">
    <property type="entry name" value="Topoisom_1_IA"/>
</dbReference>
<dbReference type="InterPro" id="IPR003602">
    <property type="entry name" value="Topo_IA_DNA-bd_dom"/>
</dbReference>
<feature type="active site" description="O-(5'-phospho-DNA)-tyrosine intermediate" evidence="10">
    <location>
        <position position="291"/>
    </location>
</feature>
<dbReference type="InterPro" id="IPR005733">
    <property type="entry name" value="TopoI_bac-type"/>
</dbReference>
<dbReference type="PANTHER" id="PTHR42785:SF1">
    <property type="entry name" value="DNA TOPOISOMERASE"/>
    <property type="match status" value="1"/>
</dbReference>
<dbReference type="Gene3D" id="2.70.20.10">
    <property type="entry name" value="Topoisomerase I, domain 3"/>
    <property type="match status" value="1"/>
</dbReference>
<dbReference type="InterPro" id="IPR013825">
    <property type="entry name" value="Topo_IA_cen_sub2"/>
</dbReference>
<evidence type="ECO:0000256" key="1">
    <source>
        <dbReference type="ARBA" id="ARBA00000213"/>
    </source>
</evidence>
<dbReference type="EC" id="5.6.2.1" evidence="10"/>
<dbReference type="Gene3D" id="1.10.460.10">
    <property type="entry name" value="Topoisomerase I, domain 2"/>
    <property type="match status" value="1"/>
</dbReference>
<dbReference type="HAMAP" id="MF_00952">
    <property type="entry name" value="Topoisom_1_prok"/>
    <property type="match status" value="1"/>
</dbReference>
<proteinExistence type="inferred from homology"/>
<dbReference type="SUPFAM" id="SSF56712">
    <property type="entry name" value="Prokaryotic type I DNA topoisomerase"/>
    <property type="match status" value="1"/>
</dbReference>
<dbReference type="SUPFAM" id="SSF57783">
    <property type="entry name" value="Zinc beta-ribbon"/>
    <property type="match status" value="1"/>
</dbReference>
<sequence length="621" mass="71661">MEKLMIVESPNKVKTIKKYLDDSYEVISSVGHILKMSTRGTNNLGIDFENWEPIMVPDSSKSKVIKELKQAAKEAKIVLVATDPDREGEAIAQNLVDTLKIENKYQRIKYNEITQDAIKAAIDNPLEIDKNLVEAQKTRRMLDRIIGFKLSQLMKAKVKNTPTNPSAGRVQSIALKLVCDREKEIERFIPTYYSKIEAKINKCPNASFYYPTELCEFKNDNTWISRENIEEIFNNINSSKKLKVIDFKVSSKKEAQHTPFKQSILYKEAKYSSQVVQSSAQKLFEEGIISYPRTDSTRLSATFIEKAKKYIEKVYGKEYVGENVKGTSGDQDAHEAIRPTNIELTPDKARDEYKLSDVDYQIYKTIYNKTICAIMASPIREIRRYELLNEGNNHQYNFRLSFTNVTFDGYYKVIGYEEKDNGIINFKVGDYIDVDEYIREDKETQPPARYNDGSLIKMLDDIKVGRPSTFASTISVIKKRLFVETINGALHPTEFGKVVLEKLIEGFPDTITEEYTAQVEELLDEISVGKSDYKLLLKEFWEKFTGNFEYVTETMEISTLPQELVNELCPECGSDLIYRYTKRDHKKFIGCSSFPKCKYLRNIDGQKNFKWKFKAKKNSVN</sequence>
<dbReference type="NCBIfam" id="TIGR01051">
    <property type="entry name" value="topA_bact"/>
    <property type="match status" value="1"/>
</dbReference>
<evidence type="ECO:0000256" key="9">
    <source>
        <dbReference type="ARBA" id="ARBA00023235"/>
    </source>
</evidence>
<dbReference type="Gene3D" id="1.10.290.10">
    <property type="entry name" value="Topoisomerase I, domain 4"/>
    <property type="match status" value="1"/>
</dbReference>
<feature type="site" description="Interaction with DNA" evidence="10">
    <location>
        <position position="480"/>
    </location>
</feature>
<evidence type="ECO:0000256" key="7">
    <source>
        <dbReference type="ARBA" id="ARBA00023029"/>
    </source>
</evidence>
<feature type="domain" description="Toprim" evidence="11">
    <location>
        <begin position="2"/>
        <end position="118"/>
    </location>
</feature>
<keyword evidence="4" id="KW-0863">Zinc-finger</keyword>
<evidence type="ECO:0000256" key="5">
    <source>
        <dbReference type="ARBA" id="ARBA00022833"/>
    </source>
</evidence>
<feature type="site" description="Interaction with DNA" evidence="10">
    <location>
        <position position="139"/>
    </location>
</feature>
<feature type="site" description="Interaction with DNA" evidence="10">
    <location>
        <position position="140"/>
    </location>
</feature>
<evidence type="ECO:0000256" key="10">
    <source>
        <dbReference type="HAMAP-Rule" id="MF_00952"/>
    </source>
</evidence>
<dbReference type="InterPro" id="IPR006171">
    <property type="entry name" value="TOPRIM_dom"/>
</dbReference>
<dbReference type="InterPro" id="IPR000380">
    <property type="entry name" value="Topo_IA"/>
</dbReference>
<evidence type="ECO:0000256" key="6">
    <source>
        <dbReference type="ARBA" id="ARBA00022842"/>
    </source>
</evidence>
<evidence type="ECO:0000259" key="11">
    <source>
        <dbReference type="PROSITE" id="PS50880"/>
    </source>
</evidence>
<protein>
    <recommendedName>
        <fullName evidence="10">DNA topoisomerase 1</fullName>
        <ecNumber evidence="10">5.6.2.1</ecNumber>
    </recommendedName>
    <alternativeName>
        <fullName evidence="10">DNA topoisomerase I</fullName>
    </alternativeName>
</protein>
<feature type="domain" description="Topo IA-type catalytic" evidence="12">
    <location>
        <begin position="129"/>
        <end position="548"/>
    </location>
</feature>
<keyword evidence="8 10" id="KW-0238">DNA-binding</keyword>
<dbReference type="InterPro" id="IPR013498">
    <property type="entry name" value="Topo_IA_Znf"/>
</dbReference>
<dbReference type="SMART" id="SM00436">
    <property type="entry name" value="TOP1Bc"/>
    <property type="match status" value="1"/>
</dbReference>
<dbReference type="SMART" id="SM00437">
    <property type="entry name" value="TOP1Ac"/>
    <property type="match status" value="1"/>
</dbReference>
<keyword evidence="3" id="KW-0479">Metal-binding</keyword>
<dbReference type="Gene3D" id="3.40.50.140">
    <property type="match status" value="1"/>
</dbReference>
<dbReference type="CDD" id="cd03363">
    <property type="entry name" value="TOPRIM_TopoIA_TopoI"/>
    <property type="match status" value="1"/>
</dbReference>
<dbReference type="GO" id="GO:0008270">
    <property type="term" value="F:zinc ion binding"/>
    <property type="evidence" value="ECO:0007669"/>
    <property type="project" value="UniProtKB-KW"/>
</dbReference>
<feature type="site" description="Interaction with DNA" evidence="10">
    <location>
        <position position="143"/>
    </location>
</feature>
<evidence type="ECO:0000256" key="3">
    <source>
        <dbReference type="ARBA" id="ARBA00022723"/>
    </source>
</evidence>
<dbReference type="PANTHER" id="PTHR42785">
    <property type="entry name" value="DNA TOPOISOMERASE, TYPE IA, CORE"/>
    <property type="match status" value="1"/>
</dbReference>
<keyword evidence="5" id="KW-0862">Zinc</keyword>
<dbReference type="CDD" id="cd00186">
    <property type="entry name" value="TOP1Ac"/>
    <property type="match status" value="1"/>
</dbReference>
<keyword evidence="14" id="KW-1185">Reference proteome</keyword>
<comment type="caution">
    <text evidence="10">Lacks conserved residue(s) required for the propagation of feature annotation.</text>
</comment>
<dbReference type="KEGG" id="mob:NCTC10112_00034"/>
<evidence type="ECO:0000256" key="8">
    <source>
        <dbReference type="ARBA" id="ARBA00023125"/>
    </source>
</evidence>
<name>A0A448ZV75_METOS</name>
<evidence type="ECO:0000313" key="14">
    <source>
        <dbReference type="Proteomes" id="UP000290482"/>
    </source>
</evidence>
<accession>A0A448ZV75</accession>
<dbReference type="EMBL" id="LR214940">
    <property type="protein sequence ID" value="VEU55156.1"/>
    <property type="molecule type" value="Genomic_DNA"/>
</dbReference>
<reference evidence="13 14" key="1">
    <citation type="submission" date="2019-01" db="EMBL/GenBank/DDBJ databases">
        <authorList>
            <consortium name="Pathogen Informatics"/>
        </authorList>
    </citation>
    <scope>NUCLEOTIDE SEQUENCE [LARGE SCALE GENOMIC DNA]</scope>
    <source>
        <strain evidence="13 14">NCTC10112</strain>
    </source>
</reference>
<gene>
    <name evidence="10 13" type="primary">topA</name>
    <name evidence="13" type="ORF">NCTC10112_00034</name>
</gene>
<evidence type="ECO:0000259" key="12">
    <source>
        <dbReference type="PROSITE" id="PS52039"/>
    </source>
</evidence>
<evidence type="ECO:0000256" key="2">
    <source>
        <dbReference type="ARBA" id="ARBA00009446"/>
    </source>
</evidence>
<dbReference type="InterPro" id="IPR013824">
    <property type="entry name" value="Topo_IA_cen_sub1"/>
</dbReference>
<comment type="subunit">
    <text evidence="10">Monomer.</text>
</comment>
<dbReference type="GO" id="GO:0005694">
    <property type="term" value="C:chromosome"/>
    <property type="evidence" value="ECO:0007669"/>
    <property type="project" value="InterPro"/>
</dbReference>
<dbReference type="InterPro" id="IPR013826">
    <property type="entry name" value="Topo_IA_cen_sub3"/>
</dbReference>
<dbReference type="PRINTS" id="PR00417">
    <property type="entry name" value="PRTPISMRASEI"/>
</dbReference>
<keyword evidence="7 10" id="KW-0799">Topoisomerase</keyword>